<evidence type="ECO:0000313" key="2">
    <source>
        <dbReference type="Proteomes" id="UP000002037"/>
    </source>
</evidence>
<dbReference type="OrthoDB" id="4024719at2759"/>
<protein>
    <submittedName>
        <fullName evidence="1">Uncharacterized protein</fullName>
    </submittedName>
</protein>
<dbReference type="EMBL" id="GG692400">
    <property type="protein sequence ID" value="EER31523.1"/>
    <property type="molecule type" value="Genomic_DNA"/>
</dbReference>
<keyword evidence="2" id="KW-1185">Reference proteome</keyword>
<dbReference type="HOGENOM" id="CLU_685107_0_0_1"/>
<dbReference type="SUPFAM" id="SSF50249">
    <property type="entry name" value="Nucleic acid-binding proteins"/>
    <property type="match status" value="1"/>
</dbReference>
<dbReference type="AlphaFoldDB" id="C5ME13"/>
<evidence type="ECO:0000313" key="1">
    <source>
        <dbReference type="EMBL" id="EER31523.1"/>
    </source>
</evidence>
<dbReference type="InterPro" id="IPR012340">
    <property type="entry name" value="NA-bd_OB-fold"/>
</dbReference>
<dbReference type="KEGG" id="ctp:CTRG_04305"/>
<gene>
    <name evidence="1" type="ORF">CTRG_04305</name>
</gene>
<dbReference type="STRING" id="294747.C5ME13"/>
<dbReference type="Gene3D" id="2.40.50.140">
    <property type="entry name" value="Nucleic acid-binding proteins"/>
    <property type="match status" value="1"/>
</dbReference>
<reference evidence="1 2" key="1">
    <citation type="journal article" date="2009" name="Nature">
        <title>Evolution of pathogenicity and sexual reproduction in eight Candida genomes.</title>
        <authorList>
            <person name="Butler G."/>
            <person name="Rasmussen M.D."/>
            <person name="Lin M.F."/>
            <person name="Santos M.A."/>
            <person name="Sakthikumar S."/>
            <person name="Munro C.A."/>
            <person name="Rheinbay E."/>
            <person name="Grabherr M."/>
            <person name="Forche A."/>
            <person name="Reedy J.L."/>
            <person name="Agrafioti I."/>
            <person name="Arnaud M.B."/>
            <person name="Bates S."/>
            <person name="Brown A.J."/>
            <person name="Brunke S."/>
            <person name="Costanzo M.C."/>
            <person name="Fitzpatrick D.A."/>
            <person name="de Groot P.W."/>
            <person name="Harris D."/>
            <person name="Hoyer L.L."/>
            <person name="Hube B."/>
            <person name="Klis F.M."/>
            <person name="Kodira C."/>
            <person name="Lennard N."/>
            <person name="Logue M.E."/>
            <person name="Martin R."/>
            <person name="Neiman A.M."/>
            <person name="Nikolaou E."/>
            <person name="Quail M.A."/>
            <person name="Quinn J."/>
            <person name="Santos M.C."/>
            <person name="Schmitzberger F.F."/>
            <person name="Sherlock G."/>
            <person name="Shah P."/>
            <person name="Silverstein K.A."/>
            <person name="Skrzypek M.S."/>
            <person name="Soll D."/>
            <person name="Staggs R."/>
            <person name="Stansfield I."/>
            <person name="Stumpf M.P."/>
            <person name="Sudbery P.E."/>
            <person name="Srikantha T."/>
            <person name="Zeng Q."/>
            <person name="Berman J."/>
            <person name="Berriman M."/>
            <person name="Heitman J."/>
            <person name="Gow N.A."/>
            <person name="Lorenz M.C."/>
            <person name="Birren B.W."/>
            <person name="Kellis M."/>
            <person name="Cuomo C.A."/>
        </authorList>
    </citation>
    <scope>NUCLEOTIDE SEQUENCE [LARGE SCALE GENOMIC DNA]</scope>
    <source>
        <strain evidence="2">ATCC MYA-3404 / T1</strain>
    </source>
</reference>
<name>C5ME13_CANTT</name>
<dbReference type="VEuPathDB" id="FungiDB:CTRG_04305"/>
<organism evidence="1 2">
    <name type="scientific">Candida tropicalis (strain ATCC MYA-3404 / T1)</name>
    <name type="common">Yeast</name>
    <dbReference type="NCBI Taxonomy" id="294747"/>
    <lineage>
        <taxon>Eukaryota</taxon>
        <taxon>Fungi</taxon>
        <taxon>Dikarya</taxon>
        <taxon>Ascomycota</taxon>
        <taxon>Saccharomycotina</taxon>
        <taxon>Pichiomycetes</taxon>
        <taxon>Debaryomycetaceae</taxon>
        <taxon>Candida/Lodderomyces clade</taxon>
        <taxon>Candida</taxon>
    </lineage>
</organism>
<accession>C5ME13</accession>
<dbReference type="GeneID" id="8298857"/>
<proteinExistence type="predicted"/>
<dbReference type="RefSeq" id="XP_002550008.1">
    <property type="nucleotide sequence ID" value="XM_002549962.1"/>
</dbReference>
<sequence>MSAPPFLKVKDFPFLEARDTYKVSTCLLLLEISENYKTMQLVCTDFTNNIQNKEGNYKRNRLDIPSGQIICIPMLPKEFEALNKSYNEFYNDSYNLVQEYKDNGFVDVADKLIVITLNLKLRLYNRVLEPYSYDPEMVEYQLCDKRELEVVRSLFKEIIKRNAYFKLVKERCHKLMPPDLVSETTSTAERSNSYVPVVSIENSSEYTELADVEFSDEFDDQSSDIYPTEPKIYSISEIKQVPMSLDEEVYPISGKVYATFPDDWSFIAGKVGKGDVISIRDLELIVGDVNINEDTILDDRNSLSIILQRDELLKYTKSKSPEHFYCDVSRAKQEFYQMMSSLKLIQIKKGSKKINSLKQKIVWKFVEAS</sequence>
<dbReference type="Proteomes" id="UP000002037">
    <property type="component" value="Unassembled WGS sequence"/>
</dbReference>